<keyword evidence="1" id="KW-0732">Signal</keyword>
<protein>
    <submittedName>
        <fullName evidence="2">Uncharacterized protein</fullName>
    </submittedName>
</protein>
<name>A0A8H7EQ31_9FUNG</name>
<dbReference type="Proteomes" id="UP000605846">
    <property type="component" value="Unassembled WGS sequence"/>
</dbReference>
<dbReference type="AlphaFoldDB" id="A0A8H7EQ31"/>
<feature type="chain" id="PRO_5034760173" evidence="1">
    <location>
        <begin position="24"/>
        <end position="227"/>
    </location>
</feature>
<reference evidence="2" key="1">
    <citation type="submission" date="2020-01" db="EMBL/GenBank/DDBJ databases">
        <title>Genome Sequencing of Three Apophysomyces-Like Fungal Strains Confirms a Novel Fungal Genus in the Mucoromycota with divergent Burkholderia-like Endosymbiotic Bacteria.</title>
        <authorList>
            <person name="Stajich J.E."/>
            <person name="Macias A.M."/>
            <person name="Carter-House D."/>
            <person name="Lovett B."/>
            <person name="Kasson L.R."/>
            <person name="Berry K."/>
            <person name="Grigoriev I."/>
            <person name="Chang Y."/>
            <person name="Spatafora J."/>
            <person name="Kasson M.T."/>
        </authorList>
    </citation>
    <scope>NUCLEOTIDE SEQUENCE</scope>
    <source>
        <strain evidence="2">NRRL A-21654</strain>
    </source>
</reference>
<comment type="caution">
    <text evidence="2">The sequence shown here is derived from an EMBL/GenBank/DDBJ whole genome shotgun (WGS) entry which is preliminary data.</text>
</comment>
<dbReference type="PROSITE" id="PS51257">
    <property type="entry name" value="PROKAR_LIPOPROTEIN"/>
    <property type="match status" value="1"/>
</dbReference>
<organism evidence="2 3">
    <name type="scientific">Apophysomyces ossiformis</name>
    <dbReference type="NCBI Taxonomy" id="679940"/>
    <lineage>
        <taxon>Eukaryota</taxon>
        <taxon>Fungi</taxon>
        <taxon>Fungi incertae sedis</taxon>
        <taxon>Mucoromycota</taxon>
        <taxon>Mucoromycotina</taxon>
        <taxon>Mucoromycetes</taxon>
        <taxon>Mucorales</taxon>
        <taxon>Mucorineae</taxon>
        <taxon>Mucoraceae</taxon>
        <taxon>Apophysomyces</taxon>
    </lineage>
</organism>
<evidence type="ECO:0000313" key="2">
    <source>
        <dbReference type="EMBL" id="KAF7721768.1"/>
    </source>
</evidence>
<gene>
    <name evidence="2" type="ORF">EC973_004141</name>
</gene>
<evidence type="ECO:0000313" key="3">
    <source>
        <dbReference type="Proteomes" id="UP000605846"/>
    </source>
</evidence>
<proteinExistence type="predicted"/>
<accession>A0A8H7EQ31</accession>
<sequence length="227" mass="23894">MSRIRTLIPFVLVLLFLAVSCIGTDIPATGPGLNLSLYELDLQSHGIAASAVAGAVDTDDRIRLNVARGSKLTYTSNILSGKILFVGGVQLAKGTRKVIFKSMSFDVKTGLITATVGDVAGVKFATLDISAVEITKHEGTTAIRITTINGLRMLASVTASINAQLGSDIDVVDTELDDSVSFDVDLAVGQQINTDLILALGLNAEIDTSHGIQGLLDSSFEVSVDWM</sequence>
<dbReference type="OrthoDB" id="2444433at2759"/>
<keyword evidence="3" id="KW-1185">Reference proteome</keyword>
<evidence type="ECO:0000256" key="1">
    <source>
        <dbReference type="SAM" id="SignalP"/>
    </source>
</evidence>
<feature type="signal peptide" evidence="1">
    <location>
        <begin position="1"/>
        <end position="23"/>
    </location>
</feature>
<dbReference type="EMBL" id="JABAYA010000236">
    <property type="protein sequence ID" value="KAF7721768.1"/>
    <property type="molecule type" value="Genomic_DNA"/>
</dbReference>